<keyword evidence="10" id="KW-0460">Magnesium</keyword>
<evidence type="ECO:0000256" key="9">
    <source>
        <dbReference type="ARBA" id="ARBA00047317"/>
    </source>
</evidence>
<keyword evidence="7 10" id="KW-0500">Molybdenum</keyword>
<keyword evidence="10" id="KW-0808">Transferase</keyword>
<keyword evidence="8 10" id="KW-0501">Molybdenum cofactor biosynthesis</keyword>
<dbReference type="RefSeq" id="WP_204907978.1">
    <property type="nucleotide sequence ID" value="NZ_JACJLV010000004.1"/>
</dbReference>
<dbReference type="PANTHER" id="PTHR10192:SF5">
    <property type="entry name" value="GEPHYRIN"/>
    <property type="match status" value="1"/>
</dbReference>
<evidence type="ECO:0000313" key="12">
    <source>
        <dbReference type="EMBL" id="MBM6825914.1"/>
    </source>
</evidence>
<comment type="similarity">
    <text evidence="4 10">Belongs to the MoeA family.</text>
</comment>
<dbReference type="InterPro" id="IPR036688">
    <property type="entry name" value="MoeA_C_domain_IV_sf"/>
</dbReference>
<dbReference type="CDD" id="cd00887">
    <property type="entry name" value="MoeA"/>
    <property type="match status" value="1"/>
</dbReference>
<dbReference type="GO" id="GO:0046872">
    <property type="term" value="F:metal ion binding"/>
    <property type="evidence" value="ECO:0007669"/>
    <property type="project" value="UniProtKB-UniRule"/>
</dbReference>
<dbReference type="NCBIfam" id="NF045515">
    <property type="entry name" value="Glp_gephyrin"/>
    <property type="match status" value="1"/>
</dbReference>
<evidence type="ECO:0000256" key="8">
    <source>
        <dbReference type="ARBA" id="ARBA00023150"/>
    </source>
</evidence>
<dbReference type="InterPro" id="IPR005111">
    <property type="entry name" value="MoeA_C_domain_IV"/>
</dbReference>
<dbReference type="InterPro" id="IPR036425">
    <property type="entry name" value="MoaB/Mog-like_dom_sf"/>
</dbReference>
<dbReference type="Gene3D" id="2.40.340.10">
    <property type="entry name" value="MoeA, C-terminal, domain IV"/>
    <property type="match status" value="1"/>
</dbReference>
<organism evidence="12 13">
    <name type="scientific">Mordavella massiliensis</name>
    <dbReference type="NCBI Taxonomy" id="1871024"/>
    <lineage>
        <taxon>Bacteria</taxon>
        <taxon>Bacillati</taxon>
        <taxon>Bacillota</taxon>
        <taxon>Clostridia</taxon>
        <taxon>Eubacteriales</taxon>
        <taxon>Clostridiaceae</taxon>
        <taxon>Mordavella</taxon>
    </lineage>
</organism>
<evidence type="ECO:0000256" key="6">
    <source>
        <dbReference type="ARBA" id="ARBA00021108"/>
    </source>
</evidence>
<protein>
    <recommendedName>
        <fullName evidence="6 10">Molybdopterin molybdenumtransferase</fullName>
        <ecNumber evidence="5 10">2.10.1.1</ecNumber>
    </recommendedName>
</protein>
<dbReference type="EC" id="2.10.1.1" evidence="5 10"/>
<feature type="domain" description="MoaB/Mog" evidence="11">
    <location>
        <begin position="187"/>
        <end position="328"/>
    </location>
</feature>
<dbReference type="SUPFAM" id="SSF53218">
    <property type="entry name" value="Molybdenum cofactor biosynthesis proteins"/>
    <property type="match status" value="1"/>
</dbReference>
<dbReference type="SUPFAM" id="SSF63882">
    <property type="entry name" value="MoeA N-terminal region -like"/>
    <property type="match status" value="1"/>
</dbReference>
<dbReference type="SMART" id="SM00852">
    <property type="entry name" value="MoCF_biosynth"/>
    <property type="match status" value="1"/>
</dbReference>
<dbReference type="Pfam" id="PF03453">
    <property type="entry name" value="MoeA_N"/>
    <property type="match status" value="1"/>
</dbReference>
<gene>
    <name evidence="12" type="ORF">H6A13_02185</name>
</gene>
<dbReference type="InterPro" id="IPR036135">
    <property type="entry name" value="MoeA_linker/N_sf"/>
</dbReference>
<dbReference type="Proteomes" id="UP000713880">
    <property type="component" value="Unassembled WGS sequence"/>
</dbReference>
<evidence type="ECO:0000256" key="7">
    <source>
        <dbReference type="ARBA" id="ARBA00022505"/>
    </source>
</evidence>
<evidence type="ECO:0000313" key="13">
    <source>
        <dbReference type="Proteomes" id="UP000713880"/>
    </source>
</evidence>
<dbReference type="EMBL" id="JACJLV010000004">
    <property type="protein sequence ID" value="MBM6825914.1"/>
    <property type="molecule type" value="Genomic_DNA"/>
</dbReference>
<dbReference type="InterPro" id="IPR001453">
    <property type="entry name" value="MoaB/Mog_dom"/>
</dbReference>
<dbReference type="FunFam" id="2.170.190.11:FF:000001">
    <property type="entry name" value="Molybdopterin molybdenumtransferase"/>
    <property type="match status" value="1"/>
</dbReference>
<comment type="catalytic activity">
    <reaction evidence="9">
        <text>adenylyl-molybdopterin + molybdate = Mo-molybdopterin + AMP + H(+)</text>
        <dbReference type="Rhea" id="RHEA:35047"/>
        <dbReference type="ChEBI" id="CHEBI:15378"/>
        <dbReference type="ChEBI" id="CHEBI:36264"/>
        <dbReference type="ChEBI" id="CHEBI:62727"/>
        <dbReference type="ChEBI" id="CHEBI:71302"/>
        <dbReference type="ChEBI" id="CHEBI:456215"/>
        <dbReference type="EC" id="2.10.1.1"/>
    </reaction>
</comment>
<name>A0A938X1I7_9CLOT</name>
<sequence length="410" mass="43551">MKLLQVDTVARAREKLKKAVQGQGVKRRRVPLEEALGGILAEDVYAKEPVPGFDRSTVDGYAVRSADTAGASDSVPVFLRITGEIEMGRVPEHGICPGECMYIPTGGMIPEGADAVVMIEYCELFSETETAVCHSVPAGGNIVHAGDDVQEGEKVLTKGTRLRPQEIGLLAAVGEESVTIVKPWSVTIIATGDELITPGDRMEPGKVRNINNYGLEAIARQMGFDVSGCFLLKDERGLLEETVRSAMRQSDIVAVSGGSSKGKKDETASVIGTLASEGILTQGLALKPGKPTILGYDVPTGTILLGLPGHPSAAMIVFQLLIGWLWEDISGGKKSWPVPAELTVNVPAAPGRAVCQTVQLLRGEDGRTKAVPVFGRSGLISILTKADGYIVIPENQEGLKKGEMVEVFLI</sequence>
<dbReference type="InterPro" id="IPR005110">
    <property type="entry name" value="MoeA_linker/N"/>
</dbReference>
<evidence type="ECO:0000256" key="10">
    <source>
        <dbReference type="RuleBase" id="RU365090"/>
    </source>
</evidence>
<dbReference type="Gene3D" id="3.90.105.10">
    <property type="entry name" value="Molybdopterin biosynthesis moea protein, domain 2"/>
    <property type="match status" value="1"/>
</dbReference>
<dbReference type="Pfam" id="PF03454">
    <property type="entry name" value="MoeA_C"/>
    <property type="match status" value="1"/>
</dbReference>
<keyword evidence="13" id="KW-1185">Reference proteome</keyword>
<keyword evidence="10" id="KW-0479">Metal-binding</keyword>
<accession>A0A938X1I7</accession>
<dbReference type="GO" id="GO:0061599">
    <property type="term" value="F:molybdopterin molybdotransferase activity"/>
    <property type="evidence" value="ECO:0007669"/>
    <property type="project" value="UniProtKB-UniRule"/>
</dbReference>
<comment type="caution">
    <text evidence="12">The sequence shown here is derived from an EMBL/GenBank/DDBJ whole genome shotgun (WGS) entry which is preliminary data.</text>
</comment>
<comment type="function">
    <text evidence="2">May be involved in the biosynthesis of molybdopterin.</text>
</comment>
<evidence type="ECO:0000259" key="11">
    <source>
        <dbReference type="SMART" id="SM00852"/>
    </source>
</evidence>
<evidence type="ECO:0000256" key="3">
    <source>
        <dbReference type="ARBA" id="ARBA00005046"/>
    </source>
</evidence>
<dbReference type="GO" id="GO:0006777">
    <property type="term" value="P:Mo-molybdopterin cofactor biosynthetic process"/>
    <property type="evidence" value="ECO:0007669"/>
    <property type="project" value="UniProtKB-UniRule"/>
</dbReference>
<evidence type="ECO:0000256" key="5">
    <source>
        <dbReference type="ARBA" id="ARBA00013269"/>
    </source>
</evidence>
<dbReference type="PROSITE" id="PS01079">
    <property type="entry name" value="MOCF_BIOSYNTHESIS_2"/>
    <property type="match status" value="1"/>
</dbReference>
<dbReference type="AlphaFoldDB" id="A0A938X1I7"/>
<dbReference type="SUPFAM" id="SSF63867">
    <property type="entry name" value="MoeA C-terminal domain-like"/>
    <property type="match status" value="1"/>
</dbReference>
<reference evidence="12" key="1">
    <citation type="submission" date="2020-08" db="EMBL/GenBank/DDBJ databases">
        <authorList>
            <person name="Cejkova D."/>
            <person name="Kubasova T."/>
            <person name="Jahodarova E."/>
            <person name="Rychlik I."/>
        </authorList>
    </citation>
    <scope>NUCLEOTIDE SEQUENCE</scope>
    <source>
        <strain evidence="12">An420c</strain>
    </source>
</reference>
<dbReference type="Pfam" id="PF00994">
    <property type="entry name" value="MoCF_biosynth"/>
    <property type="match status" value="1"/>
</dbReference>
<dbReference type="InterPro" id="IPR008284">
    <property type="entry name" value="MoCF_biosynth_CS"/>
</dbReference>
<dbReference type="Gene3D" id="3.40.980.10">
    <property type="entry name" value="MoaB/Mog-like domain"/>
    <property type="match status" value="1"/>
</dbReference>
<dbReference type="Gene3D" id="2.170.190.11">
    <property type="entry name" value="Molybdopterin biosynthesis moea protein, domain 3"/>
    <property type="match status" value="1"/>
</dbReference>
<evidence type="ECO:0000256" key="1">
    <source>
        <dbReference type="ARBA" id="ARBA00002901"/>
    </source>
</evidence>
<reference evidence="12" key="2">
    <citation type="journal article" date="2021" name="Sci. Rep.">
        <title>The distribution of antibiotic resistance genes in chicken gut microbiota commensals.</title>
        <authorList>
            <person name="Juricova H."/>
            <person name="Matiasovicova J."/>
            <person name="Kubasova T."/>
            <person name="Cejkova D."/>
            <person name="Rychlik I."/>
        </authorList>
    </citation>
    <scope>NUCLEOTIDE SEQUENCE</scope>
    <source>
        <strain evidence="12">An420c</strain>
    </source>
</reference>
<comment type="pathway">
    <text evidence="3 10">Cofactor biosynthesis; molybdopterin biosynthesis.</text>
</comment>
<dbReference type="PANTHER" id="PTHR10192">
    <property type="entry name" value="MOLYBDOPTERIN BIOSYNTHESIS PROTEIN"/>
    <property type="match status" value="1"/>
</dbReference>
<comment type="cofactor">
    <cofactor evidence="10">
        <name>Mg(2+)</name>
        <dbReference type="ChEBI" id="CHEBI:18420"/>
    </cofactor>
</comment>
<evidence type="ECO:0000256" key="4">
    <source>
        <dbReference type="ARBA" id="ARBA00010763"/>
    </source>
</evidence>
<dbReference type="GO" id="GO:0005829">
    <property type="term" value="C:cytosol"/>
    <property type="evidence" value="ECO:0007669"/>
    <property type="project" value="TreeGrafter"/>
</dbReference>
<dbReference type="InterPro" id="IPR038987">
    <property type="entry name" value="MoeA-like"/>
</dbReference>
<comment type="function">
    <text evidence="1 10">Catalyzes the insertion of molybdate into adenylated molybdopterin with the concomitant release of AMP.</text>
</comment>
<proteinExistence type="inferred from homology"/>
<evidence type="ECO:0000256" key="2">
    <source>
        <dbReference type="ARBA" id="ARBA00003487"/>
    </source>
</evidence>